<comment type="caution">
    <text evidence="1">The sequence shown here is derived from an EMBL/GenBank/DDBJ whole genome shotgun (WGS) entry which is preliminary data.</text>
</comment>
<dbReference type="AlphaFoldDB" id="A0A973W012"/>
<name>A0A973W012_9BRAD</name>
<organism evidence="1">
    <name type="scientific">Bradyrhizobium septentrionale</name>
    <dbReference type="NCBI Taxonomy" id="1404411"/>
    <lineage>
        <taxon>Bacteria</taxon>
        <taxon>Pseudomonadati</taxon>
        <taxon>Pseudomonadota</taxon>
        <taxon>Alphaproteobacteria</taxon>
        <taxon>Hyphomicrobiales</taxon>
        <taxon>Nitrobacteraceae</taxon>
        <taxon>Bradyrhizobium</taxon>
    </lineage>
</organism>
<accession>A0A973W012</accession>
<protein>
    <submittedName>
        <fullName evidence="1">Uncharacterized protein</fullName>
    </submittedName>
</protein>
<evidence type="ECO:0000313" key="1">
    <source>
        <dbReference type="EMBL" id="NVI44958.1"/>
    </source>
</evidence>
<dbReference type="EMBL" id="JAAOLE020000001">
    <property type="protein sequence ID" value="NVI44958.1"/>
    <property type="molecule type" value="Genomic_DNA"/>
</dbReference>
<dbReference type="RefSeq" id="WP_166204379.1">
    <property type="nucleotide sequence ID" value="NZ_CP088285.1"/>
</dbReference>
<reference evidence="1" key="1">
    <citation type="submission" date="2020-06" db="EMBL/GenBank/DDBJ databases">
        <title>Whole Genome Sequence of Bradyrhizobium sp. Strain 1S1.</title>
        <authorList>
            <person name="Bromfield E.S.P."/>
            <person name="Cloutier S."/>
        </authorList>
    </citation>
    <scope>NUCLEOTIDE SEQUENCE [LARGE SCALE GENOMIC DNA]</scope>
    <source>
        <strain evidence="1">1S1</strain>
    </source>
</reference>
<sequence>MTTTVTVHVNGRYRASVKQDDGEPVIVEGNYDGSPNPSGEARFHLPHPANSTFEISEEAVE</sequence>
<gene>
    <name evidence="1" type="ORF">HAP48_018775</name>
</gene>
<proteinExistence type="predicted"/>